<evidence type="ECO:0000256" key="5">
    <source>
        <dbReference type="ARBA" id="ARBA00022989"/>
    </source>
</evidence>
<sequence length="576" mass="64295">MKKIAEFLKPYQLAAAVAIVLMLTELAAELLQPLIMAKIIDDGILVQDLHVITVWGTILIAISMLAFASGIINSFYAAHVSQSFGFDVRTSLFKKIQSFSYANFNLFPTSSLITRMTNDITQLQNTIFMGLRIMMRAPLLIVGSLVMAFVVNFQLALILSVVIPFLFFFLVWVMRKGGALFQSVQKKLDGVNSVMRENLTGIRVIKAFIRRSYEVKRFTKANDELKEKTTKALRLMEVTMPILLLIMNGAIIAVLWFGSIQVNTGEVQVGEVVAVVNYAMRVTSAFSMLSFIIMAFSRARASSKRIAEVLETDADLVDKLATDQNQTVTNGKIQFKQVAFKYPETDKHVLENINFTIHSRQTVALLGATGSGKTSLFQLIPRLYETSSGEVLIDGQNVKEMKLEDLRRKIGYVPQDALLFSGSVRDNIAWGKEDATMDEIILAAKNAQIHDTIEKLPHQYETKLGQKGINLSGGQKQRLTIARALVRKPKILLLDDSTSALDMKTEAKLLEAIKQYDCTTFIITQKINTAMEADHIFLLMEGDLIAEGSHEELLKTSGLYRSIYESQTGGEDRSYA</sequence>
<dbReference type="SUPFAM" id="SSF52540">
    <property type="entry name" value="P-loop containing nucleoside triphosphate hydrolases"/>
    <property type="match status" value="1"/>
</dbReference>
<dbReference type="PROSITE" id="PS50893">
    <property type="entry name" value="ABC_TRANSPORTER_2"/>
    <property type="match status" value="1"/>
</dbReference>
<evidence type="ECO:0000256" key="7">
    <source>
        <dbReference type="SAM" id="Phobius"/>
    </source>
</evidence>
<evidence type="ECO:0000313" key="10">
    <source>
        <dbReference type="EMBL" id="QVY62422.1"/>
    </source>
</evidence>
<feature type="transmembrane region" description="Helical" evidence="7">
    <location>
        <begin position="278"/>
        <end position="296"/>
    </location>
</feature>
<feature type="transmembrane region" description="Helical" evidence="7">
    <location>
        <begin position="238"/>
        <end position="258"/>
    </location>
</feature>
<keyword evidence="4 10" id="KW-0067">ATP-binding</keyword>
<evidence type="ECO:0000256" key="2">
    <source>
        <dbReference type="ARBA" id="ARBA00022692"/>
    </source>
</evidence>
<accession>A0ABX8FEI2</accession>
<evidence type="ECO:0000256" key="6">
    <source>
        <dbReference type="ARBA" id="ARBA00023136"/>
    </source>
</evidence>
<dbReference type="PROSITE" id="PS00211">
    <property type="entry name" value="ABC_TRANSPORTER_1"/>
    <property type="match status" value="1"/>
</dbReference>
<proteinExistence type="predicted"/>
<keyword evidence="3" id="KW-0547">Nucleotide-binding</keyword>
<evidence type="ECO:0000256" key="4">
    <source>
        <dbReference type="ARBA" id="ARBA00022840"/>
    </source>
</evidence>
<dbReference type="InterPro" id="IPR039421">
    <property type="entry name" value="Type_1_exporter"/>
</dbReference>
<dbReference type="CDD" id="cd18548">
    <property type="entry name" value="ABC_6TM_Tm287_like"/>
    <property type="match status" value="1"/>
</dbReference>
<name>A0ABX8FEI2_9BACI</name>
<dbReference type="Gene3D" id="1.20.1560.10">
    <property type="entry name" value="ABC transporter type 1, transmembrane domain"/>
    <property type="match status" value="1"/>
</dbReference>
<evidence type="ECO:0000313" key="11">
    <source>
        <dbReference type="Proteomes" id="UP000679247"/>
    </source>
</evidence>
<organism evidence="10 11">
    <name type="scientific">Cytobacillus gottheilii</name>
    <dbReference type="NCBI Taxonomy" id="859144"/>
    <lineage>
        <taxon>Bacteria</taxon>
        <taxon>Bacillati</taxon>
        <taxon>Bacillota</taxon>
        <taxon>Bacilli</taxon>
        <taxon>Bacillales</taxon>
        <taxon>Bacillaceae</taxon>
        <taxon>Cytobacillus</taxon>
    </lineage>
</organism>
<gene>
    <name evidence="10" type="ORF">J1899_04785</name>
</gene>
<dbReference type="InterPro" id="IPR011527">
    <property type="entry name" value="ABC1_TM_dom"/>
</dbReference>
<evidence type="ECO:0000259" key="8">
    <source>
        <dbReference type="PROSITE" id="PS50893"/>
    </source>
</evidence>
<protein>
    <submittedName>
        <fullName evidence="10">ABC transporter ATP-binding protein</fullName>
    </submittedName>
</protein>
<dbReference type="InterPro" id="IPR036640">
    <property type="entry name" value="ABC1_TM_sf"/>
</dbReference>
<dbReference type="Pfam" id="PF00664">
    <property type="entry name" value="ABC_membrane"/>
    <property type="match status" value="1"/>
</dbReference>
<comment type="subcellular location">
    <subcellularLocation>
        <location evidence="1">Cell membrane</location>
        <topology evidence="1">Multi-pass membrane protein</topology>
    </subcellularLocation>
</comment>
<feature type="transmembrane region" description="Helical" evidence="7">
    <location>
        <begin position="133"/>
        <end position="151"/>
    </location>
</feature>
<dbReference type="RefSeq" id="WP_066449239.1">
    <property type="nucleotide sequence ID" value="NZ_CP071709.1"/>
</dbReference>
<dbReference type="PANTHER" id="PTHR43394">
    <property type="entry name" value="ATP-DEPENDENT PERMEASE MDL1, MITOCHONDRIAL"/>
    <property type="match status" value="1"/>
</dbReference>
<keyword evidence="11" id="KW-1185">Reference proteome</keyword>
<evidence type="ECO:0000256" key="3">
    <source>
        <dbReference type="ARBA" id="ARBA00022741"/>
    </source>
</evidence>
<dbReference type="Proteomes" id="UP000679247">
    <property type="component" value="Chromosome"/>
</dbReference>
<feature type="transmembrane region" description="Helical" evidence="7">
    <location>
        <begin position="52"/>
        <end position="76"/>
    </location>
</feature>
<reference evidence="10 11" key="1">
    <citation type="submission" date="2021-03" db="EMBL/GenBank/DDBJ databases">
        <title>The first data on the complete genome of the tetrodotoxin-producing bacterium.</title>
        <authorList>
            <person name="Melnikova D.I."/>
            <person name="Nijland R."/>
            <person name="Magarlamov T.Y."/>
        </authorList>
    </citation>
    <scope>NUCLEOTIDE SEQUENCE [LARGE SCALE GENOMIC DNA]</scope>
    <source>
        <strain evidence="10 11">1839</strain>
    </source>
</reference>
<dbReference type="GO" id="GO:0005524">
    <property type="term" value="F:ATP binding"/>
    <property type="evidence" value="ECO:0007669"/>
    <property type="project" value="UniProtKB-KW"/>
</dbReference>
<dbReference type="Gene3D" id="3.40.50.300">
    <property type="entry name" value="P-loop containing nucleotide triphosphate hydrolases"/>
    <property type="match status" value="1"/>
</dbReference>
<dbReference type="InterPro" id="IPR003593">
    <property type="entry name" value="AAA+_ATPase"/>
</dbReference>
<dbReference type="InterPro" id="IPR027417">
    <property type="entry name" value="P-loop_NTPase"/>
</dbReference>
<feature type="domain" description="ABC transmembrane type-1" evidence="9">
    <location>
        <begin position="16"/>
        <end position="298"/>
    </location>
</feature>
<dbReference type="InterPro" id="IPR017871">
    <property type="entry name" value="ABC_transporter-like_CS"/>
</dbReference>
<dbReference type="EMBL" id="CP071709">
    <property type="protein sequence ID" value="QVY62422.1"/>
    <property type="molecule type" value="Genomic_DNA"/>
</dbReference>
<keyword evidence="6 7" id="KW-0472">Membrane</keyword>
<keyword evidence="5 7" id="KW-1133">Transmembrane helix</keyword>
<dbReference type="InterPro" id="IPR003439">
    <property type="entry name" value="ABC_transporter-like_ATP-bd"/>
</dbReference>
<keyword evidence="2 7" id="KW-0812">Transmembrane</keyword>
<dbReference type="Pfam" id="PF00005">
    <property type="entry name" value="ABC_tran"/>
    <property type="match status" value="1"/>
</dbReference>
<evidence type="ECO:0000259" key="9">
    <source>
        <dbReference type="PROSITE" id="PS50929"/>
    </source>
</evidence>
<dbReference type="SMART" id="SM00382">
    <property type="entry name" value="AAA"/>
    <property type="match status" value="1"/>
</dbReference>
<feature type="domain" description="ABC transporter" evidence="8">
    <location>
        <begin position="333"/>
        <end position="566"/>
    </location>
</feature>
<dbReference type="SUPFAM" id="SSF90123">
    <property type="entry name" value="ABC transporter transmembrane region"/>
    <property type="match status" value="1"/>
</dbReference>
<dbReference type="PROSITE" id="PS50929">
    <property type="entry name" value="ABC_TM1F"/>
    <property type="match status" value="1"/>
</dbReference>
<evidence type="ECO:0000256" key="1">
    <source>
        <dbReference type="ARBA" id="ARBA00004651"/>
    </source>
</evidence>
<dbReference type="PANTHER" id="PTHR43394:SF1">
    <property type="entry name" value="ATP-BINDING CASSETTE SUB-FAMILY B MEMBER 10, MITOCHONDRIAL"/>
    <property type="match status" value="1"/>
</dbReference>